<accession>A0A3P1T5Y0</accession>
<reference evidence="4 5" key="1">
    <citation type="submission" date="2018-11" db="EMBL/GenBank/DDBJ databases">
        <title>Genomes From Bacteria Associated with the Canine Oral Cavity: a Test Case for Automated Genome-Based Taxonomic Assignment.</title>
        <authorList>
            <person name="Coil D.A."/>
            <person name="Jospin G."/>
            <person name="Darling A.E."/>
            <person name="Wallis C."/>
            <person name="Davis I.J."/>
            <person name="Harris S."/>
            <person name="Eisen J.A."/>
            <person name="Holcombe L.J."/>
            <person name="O'Flynn C."/>
        </authorList>
    </citation>
    <scope>NUCLEOTIDE SEQUENCE [LARGE SCALE GENOMIC DNA]</scope>
    <source>
        <strain evidence="4 5">OH887_COT-365</strain>
    </source>
</reference>
<dbReference type="PANTHER" id="PTHR43584">
    <property type="entry name" value="NUCLEOTIDYL TRANSFERASE"/>
    <property type="match status" value="1"/>
</dbReference>
<dbReference type="GO" id="GO:0016779">
    <property type="term" value="F:nucleotidyltransferase activity"/>
    <property type="evidence" value="ECO:0007669"/>
    <property type="project" value="UniProtKB-KW"/>
</dbReference>
<dbReference type="EMBL" id="RQZG01000016">
    <property type="protein sequence ID" value="RRD03823.1"/>
    <property type="molecule type" value="Genomic_DNA"/>
</dbReference>
<dbReference type="Proteomes" id="UP000280819">
    <property type="component" value="Unassembled WGS sequence"/>
</dbReference>
<name>A0A3P1T5Y0_9ACTN</name>
<dbReference type="InterPro" id="IPR005835">
    <property type="entry name" value="NTP_transferase_dom"/>
</dbReference>
<organism evidence="4 5">
    <name type="scientific">Arachnia propionica</name>
    <dbReference type="NCBI Taxonomy" id="1750"/>
    <lineage>
        <taxon>Bacteria</taxon>
        <taxon>Bacillati</taxon>
        <taxon>Actinomycetota</taxon>
        <taxon>Actinomycetes</taxon>
        <taxon>Propionibacteriales</taxon>
        <taxon>Propionibacteriaceae</taxon>
        <taxon>Arachnia</taxon>
    </lineage>
</organism>
<dbReference type="RefSeq" id="WP_124845513.1">
    <property type="nucleotide sequence ID" value="NZ_RQZG01000016.1"/>
</dbReference>
<dbReference type="OrthoDB" id="9813721at2"/>
<dbReference type="AlphaFoldDB" id="A0A3P1T5Y0"/>
<sequence length="280" mass="29844">MGSTTAPHSSTAPHKAVILARGLGSRMRKAAEGVELTAEQQQAADAGVKAMISLDGRPFLDHVISSLADAGFTEVCLVIGPEHDLIRDHYDSAPKERVTISYAVQAEPLGTANAVLAAEEFAGSDRVLVINSDNHYPTEALALLADVEGSALVGFTRQAMLTRSNIPAERIAAFALATTDEHGHLAELVEKPDAATIERLGEDVVISMNCWLCSPAIFDAARAIPRSARGEYEITDAVRWAIDHGDPYTVVKADHGVLDMSNRGDIASVIEALGDKQVRL</sequence>
<gene>
    <name evidence="4" type="ORF">EII34_12555</name>
</gene>
<dbReference type="CDD" id="cd04181">
    <property type="entry name" value="NTP_transferase"/>
    <property type="match status" value="1"/>
</dbReference>
<keyword evidence="1 4" id="KW-0808">Transferase</keyword>
<dbReference type="PANTHER" id="PTHR43584:SF8">
    <property type="entry name" value="N-ACETYLMURAMATE ALPHA-1-PHOSPHATE URIDYLYLTRANSFERASE"/>
    <property type="match status" value="1"/>
</dbReference>
<feature type="domain" description="Nucleotidyl transferase" evidence="3">
    <location>
        <begin position="15"/>
        <end position="251"/>
    </location>
</feature>
<evidence type="ECO:0000313" key="5">
    <source>
        <dbReference type="Proteomes" id="UP000280819"/>
    </source>
</evidence>
<dbReference type="Gene3D" id="3.90.550.10">
    <property type="entry name" value="Spore Coat Polysaccharide Biosynthesis Protein SpsA, Chain A"/>
    <property type="match status" value="1"/>
</dbReference>
<evidence type="ECO:0000259" key="3">
    <source>
        <dbReference type="Pfam" id="PF00483"/>
    </source>
</evidence>
<proteinExistence type="predicted"/>
<dbReference type="InterPro" id="IPR050065">
    <property type="entry name" value="GlmU-like"/>
</dbReference>
<dbReference type="InterPro" id="IPR029044">
    <property type="entry name" value="Nucleotide-diphossugar_trans"/>
</dbReference>
<evidence type="ECO:0000313" key="4">
    <source>
        <dbReference type="EMBL" id="RRD03823.1"/>
    </source>
</evidence>
<protein>
    <submittedName>
        <fullName evidence="4">Nucleotidyltransferase family protein</fullName>
    </submittedName>
</protein>
<evidence type="ECO:0000256" key="2">
    <source>
        <dbReference type="ARBA" id="ARBA00022695"/>
    </source>
</evidence>
<evidence type="ECO:0000256" key="1">
    <source>
        <dbReference type="ARBA" id="ARBA00022679"/>
    </source>
</evidence>
<dbReference type="SUPFAM" id="SSF53448">
    <property type="entry name" value="Nucleotide-diphospho-sugar transferases"/>
    <property type="match status" value="1"/>
</dbReference>
<keyword evidence="2" id="KW-0548">Nucleotidyltransferase</keyword>
<comment type="caution">
    <text evidence="4">The sequence shown here is derived from an EMBL/GenBank/DDBJ whole genome shotgun (WGS) entry which is preliminary data.</text>
</comment>
<dbReference type="Pfam" id="PF00483">
    <property type="entry name" value="NTP_transferase"/>
    <property type="match status" value="1"/>
</dbReference>